<proteinExistence type="predicted"/>
<reference evidence="1 2" key="1">
    <citation type="journal article" date="2019" name="Commun. Biol.">
        <title>The bagworm genome reveals a unique fibroin gene that provides high tensile strength.</title>
        <authorList>
            <person name="Kono N."/>
            <person name="Nakamura H."/>
            <person name="Ohtoshi R."/>
            <person name="Tomita M."/>
            <person name="Numata K."/>
            <person name="Arakawa K."/>
        </authorList>
    </citation>
    <scope>NUCLEOTIDE SEQUENCE [LARGE SCALE GENOMIC DNA]</scope>
</reference>
<comment type="caution">
    <text evidence="1">The sequence shown here is derived from an EMBL/GenBank/DDBJ whole genome shotgun (WGS) entry which is preliminary data.</text>
</comment>
<organism evidence="1 2">
    <name type="scientific">Eumeta variegata</name>
    <name type="common">Bagworm moth</name>
    <name type="synonym">Eumeta japonica</name>
    <dbReference type="NCBI Taxonomy" id="151549"/>
    <lineage>
        <taxon>Eukaryota</taxon>
        <taxon>Metazoa</taxon>
        <taxon>Ecdysozoa</taxon>
        <taxon>Arthropoda</taxon>
        <taxon>Hexapoda</taxon>
        <taxon>Insecta</taxon>
        <taxon>Pterygota</taxon>
        <taxon>Neoptera</taxon>
        <taxon>Endopterygota</taxon>
        <taxon>Lepidoptera</taxon>
        <taxon>Glossata</taxon>
        <taxon>Ditrysia</taxon>
        <taxon>Tineoidea</taxon>
        <taxon>Psychidae</taxon>
        <taxon>Oiketicinae</taxon>
        <taxon>Eumeta</taxon>
    </lineage>
</organism>
<name>A0A4C1XHU9_EUMVA</name>
<sequence>MSKVVGVVRRSHIDPSDVNTSQVASQYSSRNVQVPFVPTATLFKFAPAYSNVLVLESCELLRPRARRASRRAAARRCVRYDP</sequence>
<evidence type="ECO:0000313" key="1">
    <source>
        <dbReference type="EMBL" id="GBP62064.1"/>
    </source>
</evidence>
<dbReference type="AlphaFoldDB" id="A0A4C1XHU9"/>
<accession>A0A4C1XHU9</accession>
<dbReference type="Proteomes" id="UP000299102">
    <property type="component" value="Unassembled WGS sequence"/>
</dbReference>
<gene>
    <name evidence="1" type="ORF">EVAR_54089_1</name>
</gene>
<protein>
    <submittedName>
        <fullName evidence="1">Uncharacterized protein</fullName>
    </submittedName>
</protein>
<evidence type="ECO:0000313" key="2">
    <source>
        <dbReference type="Proteomes" id="UP000299102"/>
    </source>
</evidence>
<dbReference type="EMBL" id="BGZK01000830">
    <property type="protein sequence ID" value="GBP62064.1"/>
    <property type="molecule type" value="Genomic_DNA"/>
</dbReference>
<keyword evidence="2" id="KW-1185">Reference proteome</keyword>